<dbReference type="OrthoDB" id="4290974at2"/>
<evidence type="ECO:0000313" key="2">
    <source>
        <dbReference type="Proteomes" id="UP000030300"/>
    </source>
</evidence>
<dbReference type="KEGG" id="psim:KR76_04120"/>
<proteinExistence type="predicted"/>
<organism evidence="1 2">
    <name type="scientific">Nocardioides simplex</name>
    <name type="common">Arthrobacter simplex</name>
    <dbReference type="NCBI Taxonomy" id="2045"/>
    <lineage>
        <taxon>Bacteria</taxon>
        <taxon>Bacillati</taxon>
        <taxon>Actinomycetota</taxon>
        <taxon>Actinomycetes</taxon>
        <taxon>Propionibacteriales</taxon>
        <taxon>Nocardioidaceae</taxon>
        <taxon>Pimelobacter</taxon>
    </lineage>
</organism>
<dbReference type="AlphaFoldDB" id="A0A0A1DFS5"/>
<protein>
    <submittedName>
        <fullName evidence="1">Uncharacterized protein</fullName>
    </submittedName>
</protein>
<accession>A0A0A1DFS5</accession>
<gene>
    <name evidence="1" type="ORF">KR76_04120</name>
</gene>
<dbReference type="Proteomes" id="UP000030300">
    <property type="component" value="Chromosome"/>
</dbReference>
<evidence type="ECO:0000313" key="1">
    <source>
        <dbReference type="EMBL" id="AIY16146.1"/>
    </source>
</evidence>
<dbReference type="GeneID" id="96608148"/>
<dbReference type="EMBL" id="CP009896">
    <property type="protein sequence ID" value="AIY16146.1"/>
    <property type="molecule type" value="Genomic_DNA"/>
</dbReference>
<reference evidence="1 2" key="1">
    <citation type="journal article" date="2015" name="Genome Announc.">
        <title>Complete Genome Sequence of Steroid-Transforming Nocardioides simplex VKM Ac-2033D.</title>
        <authorList>
            <person name="Shtratnikova V.Y."/>
            <person name="Schelkunov M.I."/>
            <person name="Pekov Y.A."/>
            <person name="Fokina V.V."/>
            <person name="Logacheva M.D."/>
            <person name="Sokolov S.L."/>
            <person name="Bragin E.Y."/>
            <person name="Ashapkin V.V."/>
            <person name="Donova M.V."/>
        </authorList>
    </citation>
    <scope>NUCLEOTIDE SEQUENCE [LARGE SCALE GENOMIC DNA]</scope>
    <source>
        <strain evidence="1 2">VKM Ac-2033D</strain>
    </source>
</reference>
<dbReference type="STRING" id="2045.KR76_04120"/>
<dbReference type="eggNOG" id="ENOG502ZHNR">
    <property type="taxonomic scope" value="Bacteria"/>
</dbReference>
<dbReference type="InterPro" id="IPR046193">
    <property type="entry name" value="DUF6221"/>
</dbReference>
<keyword evidence="2" id="KW-1185">Reference proteome</keyword>
<dbReference type="HOGENOM" id="CLU_146101_0_0_11"/>
<dbReference type="Pfam" id="PF19730">
    <property type="entry name" value="DUF6221"/>
    <property type="match status" value="1"/>
</dbReference>
<name>A0A0A1DFS5_NOCSI</name>
<sequence>MTITEFLLARIAEDESGARKAGTYSAQWSVGDEFNETVLLAADDQFGHTFDSAYGQIAPHIAKWNPARVLAECEAKRLAINAAWNDHERIEGEWGTCKSIEQMDALGDVPEVVTALASVYADHPDYRDEWRA</sequence>
<dbReference type="RefSeq" id="WP_038676828.1">
    <property type="nucleotide sequence ID" value="NZ_BJMC01000029.1"/>
</dbReference>